<gene>
    <name evidence="1" type="ORF">NCTC8297_05754</name>
</gene>
<evidence type="ECO:0000313" key="1">
    <source>
        <dbReference type="EMBL" id="SUG50367.1"/>
    </source>
</evidence>
<dbReference type="EMBL" id="UGXG01000002">
    <property type="protein sequence ID" value="SUG50367.1"/>
    <property type="molecule type" value="Genomic_DNA"/>
</dbReference>
<dbReference type="GO" id="GO:0004185">
    <property type="term" value="F:serine-type carboxypeptidase activity"/>
    <property type="evidence" value="ECO:0007669"/>
    <property type="project" value="InterPro"/>
</dbReference>
<dbReference type="Proteomes" id="UP000254741">
    <property type="component" value="Unassembled WGS sequence"/>
</dbReference>
<dbReference type="InterPro" id="IPR033124">
    <property type="entry name" value="Ser_caboxypep_his_AS"/>
</dbReference>
<sequence length="42" mass="4600">MALRLSGIKEYNYQQIGHENVDNIRVTGVSHRVPGGYPAATS</sequence>
<name>A0A379TI91_SALER</name>
<accession>A0A379TI91</accession>
<dbReference type="AlphaFoldDB" id="A0A379TI91"/>
<dbReference type="PROSITE" id="PS00560">
    <property type="entry name" value="CARBOXYPEPT_SER_HIS"/>
    <property type="match status" value="1"/>
</dbReference>
<proteinExistence type="predicted"/>
<reference evidence="1 2" key="1">
    <citation type="submission" date="2018-06" db="EMBL/GenBank/DDBJ databases">
        <authorList>
            <consortium name="Pathogen Informatics"/>
            <person name="Doyle S."/>
        </authorList>
    </citation>
    <scope>NUCLEOTIDE SEQUENCE [LARGE SCALE GENOMIC DNA]</scope>
    <source>
        <strain evidence="1 2">NCTC8297</strain>
    </source>
</reference>
<organism evidence="1 2">
    <name type="scientific">Salmonella enterica subsp. arizonae</name>
    <dbReference type="NCBI Taxonomy" id="59203"/>
    <lineage>
        <taxon>Bacteria</taxon>
        <taxon>Pseudomonadati</taxon>
        <taxon>Pseudomonadota</taxon>
        <taxon>Gammaproteobacteria</taxon>
        <taxon>Enterobacterales</taxon>
        <taxon>Enterobacteriaceae</taxon>
        <taxon>Salmonella</taxon>
    </lineage>
</organism>
<protein>
    <submittedName>
        <fullName evidence="1">Uncharacterized protein</fullName>
    </submittedName>
</protein>
<evidence type="ECO:0000313" key="2">
    <source>
        <dbReference type="Proteomes" id="UP000254741"/>
    </source>
</evidence>